<accession>A0A2S9XEZ9</accession>
<dbReference type="EMBL" id="PVNK01000242">
    <property type="protein sequence ID" value="PRP91444.1"/>
    <property type="molecule type" value="Genomic_DNA"/>
</dbReference>
<keyword evidence="2" id="KW-0812">Transmembrane</keyword>
<feature type="domain" description="PEGA" evidence="3">
    <location>
        <begin position="193"/>
        <end position="242"/>
    </location>
</feature>
<evidence type="ECO:0000259" key="3">
    <source>
        <dbReference type="Pfam" id="PF08308"/>
    </source>
</evidence>
<comment type="caution">
    <text evidence="4">The sequence shown here is derived from an EMBL/GenBank/DDBJ whole genome shotgun (WGS) entry which is preliminary data.</text>
</comment>
<dbReference type="InterPro" id="IPR013229">
    <property type="entry name" value="PEGA"/>
</dbReference>
<proteinExistence type="predicted"/>
<organism evidence="4 5">
    <name type="scientific">Enhygromyxa salina</name>
    <dbReference type="NCBI Taxonomy" id="215803"/>
    <lineage>
        <taxon>Bacteria</taxon>
        <taxon>Pseudomonadati</taxon>
        <taxon>Myxococcota</taxon>
        <taxon>Polyangia</taxon>
        <taxon>Nannocystales</taxon>
        <taxon>Nannocystaceae</taxon>
        <taxon>Enhygromyxa</taxon>
    </lineage>
</organism>
<evidence type="ECO:0000313" key="4">
    <source>
        <dbReference type="EMBL" id="PRP91444.1"/>
    </source>
</evidence>
<dbReference type="Pfam" id="PF08308">
    <property type="entry name" value="PEGA"/>
    <property type="match status" value="1"/>
</dbReference>
<dbReference type="Proteomes" id="UP000237968">
    <property type="component" value="Unassembled WGS sequence"/>
</dbReference>
<evidence type="ECO:0000256" key="2">
    <source>
        <dbReference type="SAM" id="Phobius"/>
    </source>
</evidence>
<feature type="transmembrane region" description="Helical" evidence="2">
    <location>
        <begin position="319"/>
        <end position="339"/>
    </location>
</feature>
<dbReference type="RefSeq" id="WP_106394785.1">
    <property type="nucleotide sequence ID" value="NZ_PVNK01000242.1"/>
</dbReference>
<feature type="region of interest" description="Disordered" evidence="1">
    <location>
        <begin position="37"/>
        <end position="57"/>
    </location>
</feature>
<keyword evidence="2" id="KW-1133">Transmembrane helix</keyword>
<name>A0A2S9XEZ9_9BACT</name>
<reference evidence="4 5" key="1">
    <citation type="submission" date="2018-03" db="EMBL/GenBank/DDBJ databases">
        <title>Draft Genome Sequences of the Obligatory Marine Myxobacteria Enhygromyxa salina SWB005.</title>
        <authorList>
            <person name="Poehlein A."/>
            <person name="Moghaddam J.A."/>
            <person name="Harms H."/>
            <person name="Alanjari M."/>
            <person name="Koenig G.M."/>
            <person name="Daniel R."/>
            <person name="Schaeberle T.F."/>
        </authorList>
    </citation>
    <scope>NUCLEOTIDE SEQUENCE [LARGE SCALE GENOMIC DNA]</scope>
    <source>
        <strain evidence="4 5">SWB005</strain>
    </source>
</reference>
<dbReference type="AlphaFoldDB" id="A0A2S9XEZ9"/>
<gene>
    <name evidence="4" type="ORF">ENSA5_55610</name>
</gene>
<keyword evidence="5" id="KW-1185">Reference proteome</keyword>
<keyword evidence="2" id="KW-0472">Membrane</keyword>
<feature type="transmembrane region" description="Helical" evidence="2">
    <location>
        <begin position="266"/>
        <end position="287"/>
    </location>
</feature>
<sequence>MAAVEYAKAHLDEQLTVAKLAALADISGVCPNTLRKYLSRPGHESPQEHQRSGQEADSVSATSLGVVALSLLVLQPAAPVDAAAGLSFEDGIPKREQAALADDFGRMLGMACEPPPCVEDCAADEASLSARIGGTSRVYSLDWVVSDPRLDAPLTLASTCELCSVAELEEQLATDLDTLCTRLAVLDKSPSRVQINTDPDGAQVRIDGRAAGRSPWIGELVPGEHHVEVRFGGYESEERTLQIVGGLDEREDFVLVPKLGRGRPAWPGWTSLSLGVALGIAGTALIAMHGKDWPGRCTGINIDVNGTCRFSYTTRNLGVGLAAGGAAMFATGVGLVVWAQRGQVSAGLTWRGRF</sequence>
<protein>
    <submittedName>
        <fullName evidence="4">PEGA domain protein</fullName>
    </submittedName>
</protein>
<feature type="compositionally biased region" description="Basic and acidic residues" evidence="1">
    <location>
        <begin position="41"/>
        <end position="54"/>
    </location>
</feature>
<evidence type="ECO:0000256" key="1">
    <source>
        <dbReference type="SAM" id="MobiDB-lite"/>
    </source>
</evidence>
<dbReference type="OrthoDB" id="5496204at2"/>
<evidence type="ECO:0000313" key="5">
    <source>
        <dbReference type="Proteomes" id="UP000237968"/>
    </source>
</evidence>